<dbReference type="Proteomes" id="UP000215914">
    <property type="component" value="Unassembled WGS sequence"/>
</dbReference>
<comment type="caution">
    <text evidence="1">The sequence shown here is derived from an EMBL/GenBank/DDBJ whole genome shotgun (WGS) entry which is preliminary data.</text>
</comment>
<reference evidence="1" key="1">
    <citation type="journal article" date="2017" name="Nature">
        <title>The sunflower genome provides insights into oil metabolism, flowering and Asterid evolution.</title>
        <authorList>
            <person name="Badouin H."/>
            <person name="Gouzy J."/>
            <person name="Grassa C.J."/>
            <person name="Murat F."/>
            <person name="Staton S.E."/>
            <person name="Cottret L."/>
            <person name="Lelandais-Briere C."/>
            <person name="Owens G.L."/>
            <person name="Carrere S."/>
            <person name="Mayjonade B."/>
            <person name="Legrand L."/>
            <person name="Gill N."/>
            <person name="Kane N.C."/>
            <person name="Bowers J.E."/>
            <person name="Hubner S."/>
            <person name="Bellec A."/>
            <person name="Berard A."/>
            <person name="Berges H."/>
            <person name="Blanchet N."/>
            <person name="Boniface M.C."/>
            <person name="Brunel D."/>
            <person name="Catrice O."/>
            <person name="Chaidir N."/>
            <person name="Claudel C."/>
            <person name="Donnadieu C."/>
            <person name="Faraut T."/>
            <person name="Fievet G."/>
            <person name="Helmstetter N."/>
            <person name="King M."/>
            <person name="Knapp S.J."/>
            <person name="Lai Z."/>
            <person name="Le Paslier M.C."/>
            <person name="Lippi Y."/>
            <person name="Lorenzon L."/>
            <person name="Mandel J.R."/>
            <person name="Marage G."/>
            <person name="Marchand G."/>
            <person name="Marquand E."/>
            <person name="Bret-Mestries E."/>
            <person name="Morien E."/>
            <person name="Nambeesan S."/>
            <person name="Nguyen T."/>
            <person name="Pegot-Espagnet P."/>
            <person name="Pouilly N."/>
            <person name="Raftis F."/>
            <person name="Sallet E."/>
            <person name="Schiex T."/>
            <person name="Thomas J."/>
            <person name="Vandecasteele C."/>
            <person name="Vares D."/>
            <person name="Vear F."/>
            <person name="Vautrin S."/>
            <person name="Crespi M."/>
            <person name="Mangin B."/>
            <person name="Burke J.M."/>
            <person name="Salse J."/>
            <person name="Munos S."/>
            <person name="Vincourt P."/>
            <person name="Rieseberg L.H."/>
            <person name="Langlade N.B."/>
        </authorList>
    </citation>
    <scope>NUCLEOTIDE SEQUENCE</scope>
    <source>
        <tissue evidence="1">Leaves</tissue>
    </source>
</reference>
<gene>
    <name evidence="1" type="ORF">HanXRQr2_Chr05g0220781</name>
</gene>
<sequence length="74" mass="8136">MVISAGKSSTSLEASDATVWKYLRSSLASLDGPAMSHVPSFLQPTSLSLTSDSTPFKHFSTSKQFRIQNEETRR</sequence>
<dbReference type="AlphaFoldDB" id="A0A9K3J0N9"/>
<accession>A0A9K3J0N9</accession>
<protein>
    <submittedName>
        <fullName evidence="1">Uncharacterized protein</fullName>
    </submittedName>
</protein>
<name>A0A9K3J0N9_HELAN</name>
<proteinExistence type="predicted"/>
<organism evidence="1 2">
    <name type="scientific">Helianthus annuus</name>
    <name type="common">Common sunflower</name>
    <dbReference type="NCBI Taxonomy" id="4232"/>
    <lineage>
        <taxon>Eukaryota</taxon>
        <taxon>Viridiplantae</taxon>
        <taxon>Streptophyta</taxon>
        <taxon>Embryophyta</taxon>
        <taxon>Tracheophyta</taxon>
        <taxon>Spermatophyta</taxon>
        <taxon>Magnoliopsida</taxon>
        <taxon>eudicotyledons</taxon>
        <taxon>Gunneridae</taxon>
        <taxon>Pentapetalae</taxon>
        <taxon>asterids</taxon>
        <taxon>campanulids</taxon>
        <taxon>Asterales</taxon>
        <taxon>Asteraceae</taxon>
        <taxon>Asteroideae</taxon>
        <taxon>Heliantheae alliance</taxon>
        <taxon>Heliantheae</taxon>
        <taxon>Helianthus</taxon>
    </lineage>
</organism>
<reference evidence="1" key="2">
    <citation type="submission" date="2020-06" db="EMBL/GenBank/DDBJ databases">
        <title>Helianthus annuus Genome sequencing and assembly Release 2.</title>
        <authorList>
            <person name="Gouzy J."/>
            <person name="Langlade N."/>
            <person name="Munos S."/>
        </authorList>
    </citation>
    <scope>NUCLEOTIDE SEQUENCE</scope>
    <source>
        <tissue evidence="1">Leaves</tissue>
    </source>
</reference>
<evidence type="ECO:0000313" key="1">
    <source>
        <dbReference type="EMBL" id="KAF5806385.1"/>
    </source>
</evidence>
<dbReference type="EMBL" id="MNCJ02000320">
    <property type="protein sequence ID" value="KAF5806385.1"/>
    <property type="molecule type" value="Genomic_DNA"/>
</dbReference>
<evidence type="ECO:0000313" key="2">
    <source>
        <dbReference type="Proteomes" id="UP000215914"/>
    </source>
</evidence>
<keyword evidence="2" id="KW-1185">Reference proteome</keyword>
<dbReference type="Gramene" id="mRNA:HanXRQr2_Chr05g0220781">
    <property type="protein sequence ID" value="CDS:HanXRQr2_Chr05g0220781.1"/>
    <property type="gene ID" value="HanXRQr2_Chr05g0220781"/>
</dbReference>